<dbReference type="Pfam" id="PF03747">
    <property type="entry name" value="ADP_ribosyl_GH"/>
    <property type="match status" value="1"/>
</dbReference>
<dbReference type="PANTHER" id="PTHR16222">
    <property type="entry name" value="ADP-RIBOSYLGLYCOHYDROLASE"/>
    <property type="match status" value="1"/>
</dbReference>
<reference evidence="1 2" key="1">
    <citation type="submission" date="2016-10" db="EMBL/GenBank/DDBJ databases">
        <authorList>
            <person name="Varghese N."/>
            <person name="Submissions S."/>
        </authorList>
    </citation>
    <scope>NUCLEOTIDE SEQUENCE [LARGE SCALE GENOMIC DNA]</scope>
    <source>
        <strain evidence="1 2">DSM 9169</strain>
    </source>
</reference>
<dbReference type="InterPro" id="IPR005502">
    <property type="entry name" value="Ribosyl_crysJ1"/>
</dbReference>
<dbReference type="InterPro" id="IPR036705">
    <property type="entry name" value="Ribosyl_crysJ1_sf"/>
</dbReference>
<dbReference type="PANTHER" id="PTHR16222:SF12">
    <property type="entry name" value="ADP-RIBOSYLGLYCOHYDROLASE-RELATED"/>
    <property type="match status" value="1"/>
</dbReference>
<gene>
    <name evidence="1" type="ORF">SAMN04489714_1738</name>
</gene>
<sequence length="342" mass="36246">MTNFVKQTQALKADRAIGALTGLALGDALGMPTQSMSHEEIHQAYIRVDGLVDASPTQPIAPSMKAGHVTDDTEQALLVASLLIDGDGHIDSLELAHRLLAWEDTMRARGSLDLLGPSTKSALEEIRAGAEYGTTGTEGTTNGAAMRVTPVGIAIDMREAEAFTRVVRESCMVTHNTTQGFESAALVAGVVSLGINGLDTLSALELALTEIDRLGSPGHWSPRASVVARTQYAHNHARKRNEEDFATWLREMVGTSVESNEAVPAAFALTRRYAQQPYQALLQAANIGGDTDTIGAITGAMLGATCGVSVFPNTVIEQVMSVSGIDVATPALELLDVRERAR</sequence>
<dbReference type="EMBL" id="LT629792">
    <property type="protein sequence ID" value="SDU03174.1"/>
    <property type="molecule type" value="Genomic_DNA"/>
</dbReference>
<dbReference type="Proteomes" id="UP000198976">
    <property type="component" value="Chromosome I"/>
</dbReference>
<organism evidence="1 2">
    <name type="scientific">Schaalia radingae</name>
    <dbReference type="NCBI Taxonomy" id="131110"/>
    <lineage>
        <taxon>Bacteria</taxon>
        <taxon>Bacillati</taxon>
        <taxon>Actinomycetota</taxon>
        <taxon>Actinomycetes</taxon>
        <taxon>Actinomycetales</taxon>
        <taxon>Actinomycetaceae</taxon>
        <taxon>Schaalia</taxon>
    </lineage>
</organism>
<dbReference type="Gene3D" id="1.10.4080.10">
    <property type="entry name" value="ADP-ribosylation/Crystallin J1"/>
    <property type="match status" value="1"/>
</dbReference>
<protein>
    <submittedName>
        <fullName evidence="1">ADP-ribosylglycohydrolase</fullName>
    </submittedName>
</protein>
<name>A0ABY0VAD7_9ACTO</name>
<dbReference type="SUPFAM" id="SSF101478">
    <property type="entry name" value="ADP-ribosylglycohydrolase"/>
    <property type="match status" value="1"/>
</dbReference>
<evidence type="ECO:0000313" key="2">
    <source>
        <dbReference type="Proteomes" id="UP000198976"/>
    </source>
</evidence>
<evidence type="ECO:0000313" key="1">
    <source>
        <dbReference type="EMBL" id="SDU03174.1"/>
    </source>
</evidence>
<proteinExistence type="predicted"/>
<dbReference type="InterPro" id="IPR050792">
    <property type="entry name" value="ADP-ribosylglycohydrolase"/>
</dbReference>
<accession>A0ABY0VAD7</accession>
<keyword evidence="2" id="KW-1185">Reference proteome</keyword>